<gene>
    <name evidence="3" type="ORF">GAO09_11335</name>
</gene>
<evidence type="ECO:0000256" key="1">
    <source>
        <dbReference type="ARBA" id="ARBA00022801"/>
    </source>
</evidence>
<keyword evidence="4" id="KW-1185">Reference proteome</keyword>
<protein>
    <submittedName>
        <fullName evidence="3">Isochorismatase family protein</fullName>
    </submittedName>
</protein>
<comment type="caution">
    <text evidence="3">The sequence shown here is derived from an EMBL/GenBank/DDBJ whole genome shotgun (WGS) entry which is preliminary data.</text>
</comment>
<dbReference type="CDD" id="cd00431">
    <property type="entry name" value="cysteine_hydrolases"/>
    <property type="match status" value="1"/>
</dbReference>
<dbReference type="EMBL" id="WIXI01000041">
    <property type="protein sequence ID" value="MQY46633.1"/>
    <property type="molecule type" value="Genomic_DNA"/>
</dbReference>
<dbReference type="PANTHER" id="PTHR43540:SF6">
    <property type="entry name" value="ISOCHORISMATASE-LIKE DOMAIN-CONTAINING PROTEIN"/>
    <property type="match status" value="1"/>
</dbReference>
<reference evidence="3 4" key="1">
    <citation type="submission" date="2019-11" db="EMBL/GenBank/DDBJ databases">
        <title>Genome analysis of Rhizobacterium cereale a novel genus and species isolated from maize roots in North Spain.</title>
        <authorList>
            <person name="Menendez E."/>
            <person name="Flores-Felix J.D."/>
            <person name="Ramirez-Bahena M.-H."/>
            <person name="Igual J.M."/>
            <person name="Garcia-Fraile P."/>
            <person name="Peix A."/>
            <person name="Velazquez E."/>
        </authorList>
    </citation>
    <scope>NUCLEOTIDE SEQUENCE [LARGE SCALE GENOMIC DNA]</scope>
    <source>
        <strain evidence="3 4">RZME27</strain>
    </source>
</reference>
<dbReference type="InterPro" id="IPR000868">
    <property type="entry name" value="Isochorismatase-like_dom"/>
</dbReference>
<evidence type="ECO:0000259" key="2">
    <source>
        <dbReference type="Pfam" id="PF00857"/>
    </source>
</evidence>
<dbReference type="InterPro" id="IPR036380">
    <property type="entry name" value="Isochorismatase-like_sf"/>
</dbReference>
<dbReference type="Proteomes" id="UP000435138">
    <property type="component" value="Unassembled WGS sequence"/>
</dbReference>
<evidence type="ECO:0000313" key="4">
    <source>
        <dbReference type="Proteomes" id="UP000435138"/>
    </source>
</evidence>
<dbReference type="PANTHER" id="PTHR43540">
    <property type="entry name" value="PEROXYUREIDOACRYLATE/UREIDOACRYLATE AMIDOHYDROLASE-RELATED"/>
    <property type="match status" value="1"/>
</dbReference>
<dbReference type="InterPro" id="IPR050272">
    <property type="entry name" value="Isochorismatase-like_hydrls"/>
</dbReference>
<feature type="domain" description="Isochorismatase-like" evidence="2">
    <location>
        <begin position="8"/>
        <end position="177"/>
    </location>
</feature>
<dbReference type="SUPFAM" id="SSF52499">
    <property type="entry name" value="Isochorismatase-like hydrolases"/>
    <property type="match status" value="1"/>
</dbReference>
<proteinExistence type="predicted"/>
<dbReference type="RefSeq" id="WP_153354118.1">
    <property type="nucleotide sequence ID" value="NZ_WIXI01000041.1"/>
</dbReference>
<dbReference type="Gene3D" id="3.40.50.850">
    <property type="entry name" value="Isochorismatase-like"/>
    <property type="match status" value="1"/>
</dbReference>
<dbReference type="Pfam" id="PF00857">
    <property type="entry name" value="Isochorismatase"/>
    <property type="match status" value="1"/>
</dbReference>
<keyword evidence="1" id="KW-0378">Hydrolase</keyword>
<sequence length="195" mass="22056">MMGIWRHLCIDMQRMFAEDTLWHVEWMNRVLPQVEAAVEWSPDKTVFTRFMPPQNAAQVAGAWRKYYHKWEDMTLERMDIGLIDLIPELKRFVPPAMVFDKATYSPWIGGRLHEDLSRHGVETLVISGGETDVCVMATVLGAVDLGYKVAILSDAVCSGADDTHDAALKLLGDRFSIQLEVVSTEEFLRSASRNG</sequence>
<dbReference type="AlphaFoldDB" id="A0A6A8A6A1"/>
<name>A0A6A8A6A1_9HYPH</name>
<organism evidence="3 4">
    <name type="scientific">Endobacterium cereale</name>
    <dbReference type="NCBI Taxonomy" id="2663029"/>
    <lineage>
        <taxon>Bacteria</taxon>
        <taxon>Pseudomonadati</taxon>
        <taxon>Pseudomonadota</taxon>
        <taxon>Alphaproteobacteria</taxon>
        <taxon>Hyphomicrobiales</taxon>
        <taxon>Rhizobiaceae</taxon>
        <taxon>Endobacterium</taxon>
    </lineage>
</organism>
<accession>A0A6A8A6A1</accession>
<dbReference type="GO" id="GO:0016787">
    <property type="term" value="F:hydrolase activity"/>
    <property type="evidence" value="ECO:0007669"/>
    <property type="project" value="UniProtKB-KW"/>
</dbReference>
<evidence type="ECO:0000313" key="3">
    <source>
        <dbReference type="EMBL" id="MQY46633.1"/>
    </source>
</evidence>